<dbReference type="Proteomes" id="UP000248146">
    <property type="component" value="Unassembled WGS sequence"/>
</dbReference>
<gene>
    <name evidence="2" type="ORF">DMO17_16470</name>
</gene>
<feature type="domain" description="DUF6630" evidence="1">
    <location>
        <begin position="131"/>
        <end position="188"/>
    </location>
</feature>
<evidence type="ECO:0000259" key="1">
    <source>
        <dbReference type="Pfam" id="PF20335"/>
    </source>
</evidence>
<name>A0A2V4KH79_AQUAC</name>
<organism evidence="2 3">
    <name type="scientific">Aquipseudomonas alcaligenes</name>
    <name type="common">Pseudomonas alcaligenes</name>
    <dbReference type="NCBI Taxonomy" id="43263"/>
    <lineage>
        <taxon>Bacteria</taxon>
        <taxon>Pseudomonadati</taxon>
        <taxon>Pseudomonadota</taxon>
        <taxon>Gammaproteobacteria</taxon>
        <taxon>Pseudomonadales</taxon>
        <taxon>Pseudomonadaceae</taxon>
        <taxon>Aquipseudomonas</taxon>
    </lineage>
</organism>
<evidence type="ECO:0000313" key="3">
    <source>
        <dbReference type="Proteomes" id="UP000248146"/>
    </source>
</evidence>
<proteinExistence type="predicted"/>
<sequence>MGLFDRLFGGRFTAPPPDETDISDAEILRELHPRPSPDQRKAMKGLLGHLLARMPEDESQRLVRRIDRLFTAQDAAYKAISSGLLDRTRGQKLQYLAMLSVDWRGFDGFEYMAPIAVKASGITEAFAYRHTDNLPMSEVLRRFDAWLAEHGLRYLQVDSGSDSYEGFIVDANRVQEITRLAEDAGLRVSHESF</sequence>
<dbReference type="EMBL" id="QJRX01000009">
    <property type="protein sequence ID" value="PYC20951.1"/>
    <property type="molecule type" value="Genomic_DNA"/>
</dbReference>
<comment type="caution">
    <text evidence="2">The sequence shown here is derived from an EMBL/GenBank/DDBJ whole genome shotgun (WGS) entry which is preliminary data.</text>
</comment>
<accession>A0A2V4KH79</accession>
<dbReference type="InterPro" id="IPR046582">
    <property type="entry name" value="DUF6630"/>
</dbReference>
<reference evidence="2 3" key="1">
    <citation type="submission" date="2018-06" db="EMBL/GenBank/DDBJ databases">
        <title>Pseudomonas diversity within urban Lake Michigan freshwaters.</title>
        <authorList>
            <person name="Batrich M."/>
            <person name="Hatzopoulos T."/>
            <person name="Putonti C."/>
        </authorList>
    </citation>
    <scope>NUCLEOTIDE SEQUENCE [LARGE SCALE GENOMIC DNA]</scope>
    <source>
        <strain evidence="2 3">MB-090714</strain>
    </source>
</reference>
<dbReference type="Pfam" id="PF20335">
    <property type="entry name" value="DUF6630"/>
    <property type="match status" value="1"/>
</dbReference>
<evidence type="ECO:0000313" key="2">
    <source>
        <dbReference type="EMBL" id="PYC20951.1"/>
    </source>
</evidence>
<protein>
    <recommendedName>
        <fullName evidence="1">DUF6630 domain-containing protein</fullName>
    </recommendedName>
</protein>
<dbReference type="OrthoDB" id="6857150at2"/>
<dbReference type="RefSeq" id="WP_110683570.1">
    <property type="nucleotide sequence ID" value="NZ_QJRX01000009.1"/>
</dbReference>
<dbReference type="AlphaFoldDB" id="A0A2V4KH79"/>